<evidence type="ECO:0000259" key="13">
    <source>
        <dbReference type="Pfam" id="PF20645"/>
    </source>
</evidence>
<keyword evidence="3" id="KW-0479">Metal-binding</keyword>
<dbReference type="PANTHER" id="PTHR31576">
    <property type="entry name" value="TATA BOX-BINDING PROTEIN-ASSOCIATED FACTOR RNA POLYMERASE I SUBUNIT B"/>
    <property type="match status" value="1"/>
</dbReference>
<evidence type="ECO:0000256" key="10">
    <source>
        <dbReference type="SAM" id="MobiDB-lite"/>
    </source>
</evidence>
<accession>W6MX65</accession>
<keyword evidence="6" id="KW-0805">Transcription regulation</keyword>
<dbReference type="PANTHER" id="PTHR31576:SF2">
    <property type="entry name" value="TATA BOX-BINDING PROTEIN-ASSOCIATED FACTOR RNA POLYMERASE I SUBUNIT B"/>
    <property type="match status" value="1"/>
</dbReference>
<dbReference type="Pfam" id="PF11781">
    <property type="entry name" value="Zn_ribbon_RRN7"/>
    <property type="match status" value="1"/>
</dbReference>
<evidence type="ECO:0000313" key="15">
    <source>
        <dbReference type="Proteomes" id="UP000019384"/>
    </source>
</evidence>
<evidence type="ECO:0000256" key="7">
    <source>
        <dbReference type="ARBA" id="ARBA00023125"/>
    </source>
</evidence>
<dbReference type="RefSeq" id="XP_022460340.1">
    <property type="nucleotide sequence ID" value="XM_022601056.1"/>
</dbReference>
<feature type="domain" description="Rrn7/TAF1B N-terminal cyclin" evidence="12">
    <location>
        <begin position="101"/>
        <end position="224"/>
    </location>
</feature>
<dbReference type="Pfam" id="PF20645">
    <property type="entry name" value="Rrn7_cyclin_C"/>
    <property type="match status" value="1"/>
</dbReference>
<proteinExistence type="inferred from homology"/>
<evidence type="ECO:0000256" key="5">
    <source>
        <dbReference type="ARBA" id="ARBA00022833"/>
    </source>
</evidence>
<evidence type="ECO:0000256" key="6">
    <source>
        <dbReference type="ARBA" id="ARBA00023015"/>
    </source>
</evidence>
<dbReference type="AlphaFoldDB" id="W6MX65"/>
<gene>
    <name evidence="14" type="ORF">KUCA_T00004332001</name>
</gene>
<keyword evidence="5" id="KW-0862">Zinc</keyword>
<evidence type="ECO:0000256" key="3">
    <source>
        <dbReference type="ARBA" id="ARBA00022723"/>
    </source>
</evidence>
<evidence type="ECO:0000313" key="14">
    <source>
        <dbReference type="EMBL" id="CDK28350.1"/>
    </source>
</evidence>
<comment type="subcellular location">
    <subcellularLocation>
        <location evidence="1">Nucleus</location>
        <location evidence="1">Nucleolus</location>
    </subcellularLocation>
</comment>
<dbReference type="InterPro" id="IPR033599">
    <property type="entry name" value="TAF1B/Rrn7"/>
</dbReference>
<dbReference type="Proteomes" id="UP000019384">
    <property type="component" value="Unassembled WGS sequence"/>
</dbReference>
<dbReference type="EMBL" id="HG793129">
    <property type="protein sequence ID" value="CDK28350.1"/>
    <property type="molecule type" value="Genomic_DNA"/>
</dbReference>
<feature type="compositionally biased region" description="Acidic residues" evidence="10">
    <location>
        <begin position="146"/>
        <end position="157"/>
    </location>
</feature>
<comment type="similarity">
    <text evidence="2">Belongs to the RRN7/TAF1B family.</text>
</comment>
<sequence>MSAVFSAGPVCGVDNCPSNEWRSVDGRRICRYGHVLEGDYEFNDEEDEYTGMVTRRINVVAGLNDVSIATQEVRSQKLAEQRDANARVFGREAFYLRISAMQFIFHRQLRWLIETKGAPEALELHGRYLWTLYVEKVFVPLDEDYEGEQEEEDEANEDQTSSVPFKDGIKVPANRSPARPNHVDTLALCYLACLKLKLAIYASDFVHWATTNAIPYLNVESIIPVQMTKKMSKQVWSMLEPLHAPDQDHLYVAVVNLYNDLHLYSDDRVDENATIFTKEYCVVWPPLLLRVCREMLLPPQVYLMARKVIQFHGVEMAIPRSRIRWKSPVYSKDSFPELKVVGIAIACTKVYFQVSEIEAQNTRTASTARTKPLISTWLGSLNEMYRTIELHEYNSQDLGIDSDVALGQFLVNGTQPDLLLDWSENQTDAYLDWFQKNMHRELSEDDKLRNLHSLFPIDAESEALLIPKNAATDSEQISSSDKDLVSHFYGNAFRISKDSDRFRVDTLAKKTDSLSAAMSARVSANFGVKTGSAQTLISWADAEVVRLARMLGDTTVT</sequence>
<dbReference type="GO" id="GO:0008270">
    <property type="term" value="F:zinc ion binding"/>
    <property type="evidence" value="ECO:0007669"/>
    <property type="project" value="UniProtKB-KW"/>
</dbReference>
<dbReference type="OrthoDB" id="428577at2759"/>
<evidence type="ECO:0000259" key="11">
    <source>
        <dbReference type="Pfam" id="PF11781"/>
    </source>
</evidence>
<protein>
    <submittedName>
        <fullName evidence="14">Uncharacterized protein</fullName>
    </submittedName>
</protein>
<dbReference type="HOGENOM" id="CLU_016553_3_1_1"/>
<keyword evidence="4" id="KW-0863">Zinc-finger</keyword>
<keyword evidence="7" id="KW-0238">DNA-binding</keyword>
<keyword evidence="9" id="KW-0539">Nucleus</keyword>
<feature type="domain" description="Rrn7/TAF1B C-terminal cyclin" evidence="13">
    <location>
        <begin position="273"/>
        <end position="437"/>
    </location>
</feature>
<evidence type="ECO:0000256" key="9">
    <source>
        <dbReference type="ARBA" id="ARBA00023242"/>
    </source>
</evidence>
<evidence type="ECO:0000256" key="2">
    <source>
        <dbReference type="ARBA" id="ARBA00006899"/>
    </source>
</evidence>
<dbReference type="STRING" id="1382522.W6MX65"/>
<feature type="region of interest" description="Disordered" evidence="10">
    <location>
        <begin position="146"/>
        <end position="167"/>
    </location>
</feature>
<dbReference type="GO" id="GO:0001164">
    <property type="term" value="F:RNA polymerase I core promoter sequence-specific DNA binding"/>
    <property type="evidence" value="ECO:0007669"/>
    <property type="project" value="InterPro"/>
</dbReference>
<dbReference type="GeneID" id="34521728"/>
<reference evidence="14" key="2">
    <citation type="submission" date="2014-02" db="EMBL/GenBank/DDBJ databases">
        <title>Complete DNA sequence of /Kuraishia capsulata/ illustrates novel genomic features among budding yeasts (/Saccharomycotina/).</title>
        <authorList>
            <person name="Morales L."/>
            <person name="Noel B."/>
            <person name="Porcel B."/>
            <person name="Marcet-Houben M."/>
            <person name="Hullo M-F."/>
            <person name="Sacerdot C."/>
            <person name="Tekaia F."/>
            <person name="Leh-Louis V."/>
            <person name="Despons L."/>
            <person name="Khanna V."/>
            <person name="Aury J-M."/>
            <person name="Barbe V."/>
            <person name="Couloux A."/>
            <person name="Labadie K."/>
            <person name="Pelletier E."/>
            <person name="Souciet J-L."/>
            <person name="Boekhout T."/>
            <person name="Gabaldon T."/>
            <person name="Wincker P."/>
            <person name="Dujon B."/>
        </authorList>
    </citation>
    <scope>NUCLEOTIDE SEQUENCE</scope>
    <source>
        <strain evidence="14">CBS 1993</strain>
    </source>
</reference>
<feature type="domain" description="RRN7-type" evidence="11">
    <location>
        <begin position="8"/>
        <end position="38"/>
    </location>
</feature>
<evidence type="ECO:0000256" key="8">
    <source>
        <dbReference type="ARBA" id="ARBA00023163"/>
    </source>
</evidence>
<evidence type="ECO:0000256" key="1">
    <source>
        <dbReference type="ARBA" id="ARBA00004604"/>
    </source>
</evidence>
<dbReference type="Pfam" id="PF20644">
    <property type="entry name" value="Rrn7_cyclin_N"/>
    <property type="match status" value="1"/>
</dbReference>
<dbReference type="InterPro" id="IPR048540">
    <property type="entry name" value="Rrn7_cyclin_N"/>
</dbReference>
<dbReference type="GO" id="GO:0070860">
    <property type="term" value="C:RNA polymerase I core factor complex"/>
    <property type="evidence" value="ECO:0007669"/>
    <property type="project" value="InterPro"/>
</dbReference>
<evidence type="ECO:0000256" key="4">
    <source>
        <dbReference type="ARBA" id="ARBA00022771"/>
    </source>
</evidence>
<dbReference type="GO" id="GO:0042790">
    <property type="term" value="P:nucleolar large rRNA transcription by RNA polymerase I"/>
    <property type="evidence" value="ECO:0007669"/>
    <property type="project" value="TreeGrafter"/>
</dbReference>
<dbReference type="InterPro" id="IPR021752">
    <property type="entry name" value="TF_Rrn7_Zf"/>
</dbReference>
<evidence type="ECO:0000259" key="12">
    <source>
        <dbReference type="Pfam" id="PF20644"/>
    </source>
</evidence>
<keyword evidence="15" id="KW-1185">Reference proteome</keyword>
<organism evidence="14 15">
    <name type="scientific">Kuraishia capsulata CBS 1993</name>
    <dbReference type="NCBI Taxonomy" id="1382522"/>
    <lineage>
        <taxon>Eukaryota</taxon>
        <taxon>Fungi</taxon>
        <taxon>Dikarya</taxon>
        <taxon>Ascomycota</taxon>
        <taxon>Saccharomycotina</taxon>
        <taxon>Pichiomycetes</taxon>
        <taxon>Pichiales</taxon>
        <taxon>Pichiaceae</taxon>
        <taxon>Kuraishia</taxon>
    </lineage>
</organism>
<name>W6MX65_9ASCO</name>
<dbReference type="InterPro" id="IPR048538">
    <property type="entry name" value="Rrn7_cyclin_C"/>
</dbReference>
<reference evidence="14" key="1">
    <citation type="submission" date="2013-12" db="EMBL/GenBank/DDBJ databases">
        <authorList>
            <person name="Genoscope - CEA"/>
        </authorList>
    </citation>
    <scope>NUCLEOTIDE SEQUENCE</scope>
    <source>
        <strain evidence="14">CBS 1993</strain>
    </source>
</reference>
<keyword evidence="8" id="KW-0804">Transcription</keyword>